<dbReference type="Gene3D" id="1.10.260.40">
    <property type="entry name" value="lambda repressor-like DNA-binding domains"/>
    <property type="match status" value="1"/>
</dbReference>
<dbReference type="PANTHER" id="PTHR30146:SF148">
    <property type="entry name" value="HTH-TYPE TRANSCRIPTIONAL REPRESSOR PURR-RELATED"/>
    <property type="match status" value="1"/>
</dbReference>
<evidence type="ECO:0000256" key="3">
    <source>
        <dbReference type="ARBA" id="ARBA00023125"/>
    </source>
</evidence>
<evidence type="ECO:0000313" key="7">
    <source>
        <dbReference type="Proteomes" id="UP000278222"/>
    </source>
</evidence>
<keyword evidence="1" id="KW-0678">Repressor</keyword>
<keyword evidence="7" id="KW-1185">Reference proteome</keyword>
<dbReference type="SMART" id="SM00354">
    <property type="entry name" value="HTH_LACI"/>
    <property type="match status" value="1"/>
</dbReference>
<name>A0A3N1M1S5_9PROT</name>
<dbReference type="PROSITE" id="PS50932">
    <property type="entry name" value="HTH_LACI_2"/>
    <property type="match status" value="1"/>
</dbReference>
<keyword evidence="4" id="KW-0804">Transcription</keyword>
<dbReference type="GO" id="GO:0000976">
    <property type="term" value="F:transcription cis-regulatory region binding"/>
    <property type="evidence" value="ECO:0007669"/>
    <property type="project" value="TreeGrafter"/>
</dbReference>
<comment type="caution">
    <text evidence="6">The sequence shown here is derived from an EMBL/GenBank/DDBJ whole genome shotgun (WGS) entry which is preliminary data.</text>
</comment>
<evidence type="ECO:0000256" key="4">
    <source>
        <dbReference type="ARBA" id="ARBA00023163"/>
    </source>
</evidence>
<dbReference type="Pfam" id="PF00356">
    <property type="entry name" value="LacI"/>
    <property type="match status" value="1"/>
</dbReference>
<dbReference type="EMBL" id="RJKX01000011">
    <property type="protein sequence ID" value="ROQ01474.1"/>
    <property type="molecule type" value="Genomic_DNA"/>
</dbReference>
<dbReference type="InterPro" id="IPR028082">
    <property type="entry name" value="Peripla_BP_I"/>
</dbReference>
<feature type="domain" description="HTH lacI-type" evidence="5">
    <location>
        <begin position="1"/>
        <end position="47"/>
    </location>
</feature>
<keyword evidence="2" id="KW-0805">Transcription regulation</keyword>
<dbReference type="Pfam" id="PF13377">
    <property type="entry name" value="Peripla_BP_3"/>
    <property type="match status" value="1"/>
</dbReference>
<dbReference type="GO" id="GO:0003700">
    <property type="term" value="F:DNA-binding transcription factor activity"/>
    <property type="evidence" value="ECO:0007669"/>
    <property type="project" value="TreeGrafter"/>
</dbReference>
<dbReference type="Proteomes" id="UP000278222">
    <property type="component" value="Unassembled WGS sequence"/>
</dbReference>
<protein>
    <submittedName>
        <fullName evidence="6">LacI family transcriptional regulator</fullName>
    </submittedName>
</protein>
<evidence type="ECO:0000313" key="6">
    <source>
        <dbReference type="EMBL" id="ROQ01474.1"/>
    </source>
</evidence>
<organism evidence="6 7">
    <name type="scientific">Stella humosa</name>
    <dbReference type="NCBI Taxonomy" id="94"/>
    <lineage>
        <taxon>Bacteria</taxon>
        <taxon>Pseudomonadati</taxon>
        <taxon>Pseudomonadota</taxon>
        <taxon>Alphaproteobacteria</taxon>
        <taxon>Rhodospirillales</taxon>
        <taxon>Stellaceae</taxon>
        <taxon>Stella</taxon>
    </lineage>
</organism>
<dbReference type="InterPro" id="IPR046335">
    <property type="entry name" value="LacI/GalR-like_sensor"/>
</dbReference>
<proteinExistence type="predicted"/>
<dbReference type="InterPro" id="IPR000843">
    <property type="entry name" value="HTH_LacI"/>
</dbReference>
<dbReference type="AlphaFoldDB" id="A0A3N1M1S5"/>
<keyword evidence="3" id="KW-0238">DNA-binding</keyword>
<dbReference type="InterPro" id="IPR010982">
    <property type="entry name" value="Lambda_DNA-bd_dom_sf"/>
</dbReference>
<dbReference type="Gene3D" id="3.40.50.2300">
    <property type="match status" value="2"/>
</dbReference>
<sequence>MAGVSTATVSAALNGSSPVSLALQERVRAAVDTVGYRPDGIARSLRRGETRMLGLLLADITNPFTTAVVHAMEAAAHARGYSLMLCNSDEDTGRERTNLDLLRTHRADGVMLMPVGFGRDYGQAVRRALDRPAVLVDRTIPGLPLDAVTVDGATGTRLAVAHMIAHGHHRIAVLAGPAGVSASDERLAGYRQALADAGLAADPELVRDGGFRQGPAYAATLDLLRAARPPTALFACNNLMAIGMMRAVADMGLDCPGDLSVACFDDFDWAEAFRPRLTTVAQPTDAIGTQAVELLLDRLGGDPPTTARRLILQPRLVVRDSCAAPRR</sequence>
<evidence type="ECO:0000259" key="5">
    <source>
        <dbReference type="PROSITE" id="PS50932"/>
    </source>
</evidence>
<evidence type="ECO:0000256" key="1">
    <source>
        <dbReference type="ARBA" id="ARBA00022491"/>
    </source>
</evidence>
<dbReference type="SUPFAM" id="SSF47413">
    <property type="entry name" value="lambda repressor-like DNA-binding domains"/>
    <property type="match status" value="1"/>
</dbReference>
<dbReference type="SUPFAM" id="SSF53822">
    <property type="entry name" value="Periplasmic binding protein-like I"/>
    <property type="match status" value="1"/>
</dbReference>
<reference evidence="6 7" key="1">
    <citation type="submission" date="2018-11" db="EMBL/GenBank/DDBJ databases">
        <title>Genomic Encyclopedia of Type Strains, Phase IV (KMG-IV): sequencing the most valuable type-strain genomes for metagenomic binning, comparative biology and taxonomic classification.</title>
        <authorList>
            <person name="Goeker M."/>
        </authorList>
    </citation>
    <scope>NUCLEOTIDE SEQUENCE [LARGE SCALE GENOMIC DNA]</scope>
    <source>
        <strain evidence="6 7">DSM 5900</strain>
    </source>
</reference>
<evidence type="ECO:0000256" key="2">
    <source>
        <dbReference type="ARBA" id="ARBA00023015"/>
    </source>
</evidence>
<gene>
    <name evidence="6" type="ORF">EDC65_0653</name>
</gene>
<accession>A0A3N1M1S5</accession>
<dbReference type="CDD" id="cd01392">
    <property type="entry name" value="HTH_LacI"/>
    <property type="match status" value="1"/>
</dbReference>
<dbReference type="PANTHER" id="PTHR30146">
    <property type="entry name" value="LACI-RELATED TRANSCRIPTIONAL REPRESSOR"/>
    <property type="match status" value="1"/>
</dbReference>
<dbReference type="CDD" id="cd06267">
    <property type="entry name" value="PBP1_LacI_sugar_binding-like"/>
    <property type="match status" value="1"/>
</dbReference>